<sequence length="48" mass="5761">MLMKTTLTYSFKRQSKNHLDWLINIIKSERYSEIESSIINFNTHVITD</sequence>
<protein>
    <submittedName>
        <fullName evidence="1">Uncharacterized protein</fullName>
    </submittedName>
</protein>
<comment type="caution">
    <text evidence="1">The sequence shown here is derived from an EMBL/GenBank/DDBJ whole genome shotgun (WGS) entry which is preliminary data.</text>
</comment>
<reference evidence="1 2" key="1">
    <citation type="submission" date="2019-03" db="EMBL/GenBank/DDBJ databases">
        <title>Genomic Encyclopedia of Type Strains, Phase IV (KMG-IV): sequencing the most valuable type-strain genomes for metagenomic binning, comparative biology and taxonomic classification.</title>
        <authorList>
            <person name="Goeker M."/>
        </authorList>
    </citation>
    <scope>NUCLEOTIDE SEQUENCE [LARGE SCALE GENOMIC DNA]</scope>
    <source>
        <strain evidence="1 2">DSM 18792</strain>
    </source>
</reference>
<dbReference type="EMBL" id="SLUP01000004">
    <property type="protein sequence ID" value="TCL66071.1"/>
    <property type="molecule type" value="Genomic_DNA"/>
</dbReference>
<evidence type="ECO:0000313" key="2">
    <source>
        <dbReference type="Proteomes" id="UP000295455"/>
    </source>
</evidence>
<dbReference type="AlphaFoldDB" id="A0A4R1RIY3"/>
<keyword evidence="2" id="KW-1185">Reference proteome</keyword>
<accession>A0A4R1RIY3</accession>
<evidence type="ECO:0000313" key="1">
    <source>
        <dbReference type="EMBL" id="TCL66071.1"/>
    </source>
</evidence>
<proteinExistence type="predicted"/>
<organism evidence="1 2">
    <name type="scientific">Mariniflexile fucanivorans</name>
    <dbReference type="NCBI Taxonomy" id="264023"/>
    <lineage>
        <taxon>Bacteria</taxon>
        <taxon>Pseudomonadati</taxon>
        <taxon>Bacteroidota</taxon>
        <taxon>Flavobacteriia</taxon>
        <taxon>Flavobacteriales</taxon>
        <taxon>Flavobacteriaceae</taxon>
        <taxon>Mariniflexile</taxon>
    </lineage>
</organism>
<gene>
    <name evidence="1" type="ORF">EV196_104100</name>
</gene>
<dbReference type="Proteomes" id="UP000295455">
    <property type="component" value="Unassembled WGS sequence"/>
</dbReference>
<name>A0A4R1RIY3_9FLAO</name>